<accession>A0A383RBV8</accession>
<proteinExistence type="predicted"/>
<gene>
    <name evidence="1" type="ORF">PBLR_12862</name>
</gene>
<evidence type="ECO:0000313" key="1">
    <source>
        <dbReference type="EMBL" id="SYX84440.1"/>
    </source>
</evidence>
<evidence type="ECO:0000313" key="2">
    <source>
        <dbReference type="Proteomes" id="UP000304148"/>
    </source>
</evidence>
<dbReference type="AlphaFoldDB" id="A0A383RBV8"/>
<name>A0A383RBV8_PAEAL</name>
<organism evidence="1 2">
    <name type="scientific">Paenibacillus alvei</name>
    <name type="common">Bacillus alvei</name>
    <dbReference type="NCBI Taxonomy" id="44250"/>
    <lineage>
        <taxon>Bacteria</taxon>
        <taxon>Bacillati</taxon>
        <taxon>Bacillota</taxon>
        <taxon>Bacilli</taxon>
        <taxon>Bacillales</taxon>
        <taxon>Paenibacillaceae</taxon>
        <taxon>Paenibacillus</taxon>
    </lineage>
</organism>
<dbReference type="Proteomes" id="UP000304148">
    <property type="component" value="Chromosome"/>
</dbReference>
<dbReference type="RefSeq" id="WP_138186362.1">
    <property type="nucleotide sequence ID" value="NZ_LS992241.1"/>
</dbReference>
<dbReference type="EMBL" id="LS992241">
    <property type="protein sequence ID" value="SYX84440.1"/>
    <property type="molecule type" value="Genomic_DNA"/>
</dbReference>
<sequence length="136" mass="16540">MKLFKYELEPIIQFLHRLQLEREHSRMRTRFKKLLMEQYQQFTADLNEINQYYLARDDDGNPLMIDDKYQFSDNDQRIQEIEQLAREEVIIEQNDSNATMLQSIRESVLHRSPLEYAGEEADYYDRFCEIVEQIHA</sequence>
<reference evidence="2" key="1">
    <citation type="submission" date="2018-08" db="EMBL/GenBank/DDBJ databases">
        <authorList>
            <person name="Chevrot R."/>
        </authorList>
    </citation>
    <scope>NUCLEOTIDE SEQUENCE [LARGE SCALE GENOMIC DNA]</scope>
</reference>
<protein>
    <submittedName>
        <fullName evidence="1">Uncharacterized protein</fullName>
    </submittedName>
</protein>